<keyword evidence="2" id="KW-1133">Transmembrane helix</keyword>
<evidence type="ECO:0000313" key="4">
    <source>
        <dbReference type="EMBL" id="KAJ7747522.1"/>
    </source>
</evidence>
<keyword evidence="5" id="KW-1185">Reference proteome</keyword>
<organism evidence="4 5">
    <name type="scientific">Mycena metata</name>
    <dbReference type="NCBI Taxonomy" id="1033252"/>
    <lineage>
        <taxon>Eukaryota</taxon>
        <taxon>Fungi</taxon>
        <taxon>Dikarya</taxon>
        <taxon>Basidiomycota</taxon>
        <taxon>Agaricomycotina</taxon>
        <taxon>Agaricomycetes</taxon>
        <taxon>Agaricomycetidae</taxon>
        <taxon>Agaricales</taxon>
        <taxon>Marasmiineae</taxon>
        <taxon>Mycenaceae</taxon>
        <taxon>Mycena</taxon>
    </lineage>
</organism>
<feature type="transmembrane region" description="Helical" evidence="2">
    <location>
        <begin position="91"/>
        <end position="113"/>
    </location>
</feature>
<accession>A0AAD7IPP5</accession>
<dbReference type="EMBL" id="JARKIB010000076">
    <property type="protein sequence ID" value="KAJ7747522.1"/>
    <property type="molecule type" value="Genomic_DNA"/>
</dbReference>
<keyword evidence="2" id="KW-0472">Membrane</keyword>
<feature type="region of interest" description="Disordered" evidence="1">
    <location>
        <begin position="239"/>
        <end position="274"/>
    </location>
</feature>
<dbReference type="Proteomes" id="UP001215598">
    <property type="component" value="Unassembled WGS sequence"/>
</dbReference>
<comment type="caution">
    <text evidence="4">The sequence shown here is derived from an EMBL/GenBank/DDBJ whole genome shotgun (WGS) entry which is preliminary data.</text>
</comment>
<name>A0AAD7IPP5_9AGAR</name>
<proteinExistence type="predicted"/>
<feature type="signal peptide" evidence="3">
    <location>
        <begin position="1"/>
        <end position="37"/>
    </location>
</feature>
<dbReference type="AlphaFoldDB" id="A0AAD7IPP5"/>
<gene>
    <name evidence="4" type="ORF">B0H16DRAFT_921797</name>
</gene>
<feature type="chain" id="PRO_5042098782" evidence="3">
    <location>
        <begin position="38"/>
        <end position="305"/>
    </location>
</feature>
<keyword evidence="2" id="KW-0812">Transmembrane</keyword>
<evidence type="ECO:0000256" key="1">
    <source>
        <dbReference type="SAM" id="MobiDB-lite"/>
    </source>
</evidence>
<keyword evidence="3" id="KW-0732">Signal</keyword>
<sequence length="305" mass="32230">MGHPSAAASAHSSIRTLALVLWGRFLLAGMHLRPISSSRFGNAPVGACWDSFFAPPPNCRNRSAPLRLSCPVCHILSSPIVLLTSGTGPPYIFPSFVLLFLLAALPFLPTLVIDRLFSSVVLKPQASGTGSSAIMSAFKLVRAPLSRSQCSAARHRPRAPLSTRPPLPARSRGRVQASSSPPSSTLACVTVTRAHRSTLARVIGIRVHCSPAAVAHINVDTSSTRITLAVARVAHDAREREHLCPPSPPAPVAPRLSAQPLEPRPRHPHALPSSARIDACIAAADRAIPSFGHSGQPLDREEGGG</sequence>
<reference evidence="4" key="1">
    <citation type="submission" date="2023-03" db="EMBL/GenBank/DDBJ databases">
        <title>Massive genome expansion in bonnet fungi (Mycena s.s.) driven by repeated elements and novel gene families across ecological guilds.</title>
        <authorList>
            <consortium name="Lawrence Berkeley National Laboratory"/>
            <person name="Harder C.B."/>
            <person name="Miyauchi S."/>
            <person name="Viragh M."/>
            <person name="Kuo A."/>
            <person name="Thoen E."/>
            <person name="Andreopoulos B."/>
            <person name="Lu D."/>
            <person name="Skrede I."/>
            <person name="Drula E."/>
            <person name="Henrissat B."/>
            <person name="Morin E."/>
            <person name="Kohler A."/>
            <person name="Barry K."/>
            <person name="LaButti K."/>
            <person name="Morin E."/>
            <person name="Salamov A."/>
            <person name="Lipzen A."/>
            <person name="Mereny Z."/>
            <person name="Hegedus B."/>
            <person name="Baldrian P."/>
            <person name="Stursova M."/>
            <person name="Weitz H."/>
            <person name="Taylor A."/>
            <person name="Grigoriev I.V."/>
            <person name="Nagy L.G."/>
            <person name="Martin F."/>
            <person name="Kauserud H."/>
        </authorList>
    </citation>
    <scope>NUCLEOTIDE SEQUENCE</scope>
    <source>
        <strain evidence="4">CBHHK182m</strain>
    </source>
</reference>
<feature type="region of interest" description="Disordered" evidence="1">
    <location>
        <begin position="149"/>
        <end position="184"/>
    </location>
</feature>
<evidence type="ECO:0000256" key="3">
    <source>
        <dbReference type="SAM" id="SignalP"/>
    </source>
</evidence>
<protein>
    <submittedName>
        <fullName evidence="4">Uncharacterized protein</fullName>
    </submittedName>
</protein>
<evidence type="ECO:0000313" key="5">
    <source>
        <dbReference type="Proteomes" id="UP001215598"/>
    </source>
</evidence>
<evidence type="ECO:0000256" key="2">
    <source>
        <dbReference type="SAM" id="Phobius"/>
    </source>
</evidence>